<dbReference type="NCBIfam" id="NF033788">
    <property type="entry name" value="HTH_metalloreg"/>
    <property type="match status" value="1"/>
</dbReference>
<feature type="domain" description="HTH arsR-type" evidence="4">
    <location>
        <begin position="1"/>
        <end position="95"/>
    </location>
</feature>
<dbReference type="PROSITE" id="PS50987">
    <property type="entry name" value="HTH_ARSR_2"/>
    <property type="match status" value="1"/>
</dbReference>
<dbReference type="GO" id="GO:0003677">
    <property type="term" value="F:DNA binding"/>
    <property type="evidence" value="ECO:0007669"/>
    <property type="project" value="UniProtKB-KW"/>
</dbReference>
<dbReference type="CDD" id="cd00090">
    <property type="entry name" value="HTH_ARSR"/>
    <property type="match status" value="1"/>
</dbReference>
<proteinExistence type="predicted"/>
<reference evidence="5 7" key="1">
    <citation type="submission" date="2019-09" db="EMBL/GenBank/DDBJ databases">
        <authorList>
            <person name="Depoorter E."/>
        </authorList>
    </citation>
    <scope>NUCLEOTIDE SEQUENCE [LARGE SCALE GENOMIC DNA]</scope>
    <source>
        <strain evidence="5">LMG 24066</strain>
    </source>
</reference>
<dbReference type="SUPFAM" id="SSF46785">
    <property type="entry name" value="Winged helix' DNA-binding domain"/>
    <property type="match status" value="1"/>
</dbReference>
<gene>
    <name evidence="5" type="ORF">BAR24066_02669</name>
    <name evidence="6" type="ORF">OHZ10_19795</name>
</gene>
<organism evidence="5 7">
    <name type="scientific">Burkholderia arboris</name>
    <dbReference type="NCBI Taxonomy" id="488730"/>
    <lineage>
        <taxon>Bacteria</taxon>
        <taxon>Pseudomonadati</taxon>
        <taxon>Pseudomonadota</taxon>
        <taxon>Betaproteobacteria</taxon>
        <taxon>Burkholderiales</taxon>
        <taxon>Burkholderiaceae</taxon>
        <taxon>Burkholderia</taxon>
        <taxon>Burkholderia cepacia complex</taxon>
    </lineage>
</organism>
<sequence>METKQTVAALAALAHESRLAVFRTLVQAGPEGLPAGQIATLLDVPPSSLSFHLKELAHAQLVTSRQEGRFVIYCANFDTMNGLLGYLTENCCGGNPCSPVSVCSPAGGTARARQP</sequence>
<name>A0A9Q9SHV9_9BURK</name>
<accession>A0A9Q9SHV9</accession>
<evidence type="ECO:0000313" key="6">
    <source>
        <dbReference type="EMBL" id="XAE51790.1"/>
    </source>
</evidence>
<dbReference type="PANTHER" id="PTHR43132:SF2">
    <property type="entry name" value="ARSENICAL RESISTANCE OPERON REPRESSOR ARSR-RELATED"/>
    <property type="match status" value="1"/>
</dbReference>
<dbReference type="PRINTS" id="PR00778">
    <property type="entry name" value="HTHARSR"/>
</dbReference>
<dbReference type="InterPro" id="IPR011991">
    <property type="entry name" value="ArsR-like_HTH"/>
</dbReference>
<reference evidence="6 8" key="2">
    <citation type="submission" date="2022-10" db="EMBL/GenBank/DDBJ databases">
        <title>Genomic of Burkholderia cepacia PN-1.</title>
        <authorList>
            <person name="Yang Y."/>
            <person name="Guan H."/>
            <person name="Huang J."/>
        </authorList>
    </citation>
    <scope>NUCLEOTIDE SEQUENCE [LARGE SCALE GENOMIC DNA]</scope>
    <source>
        <strain evidence="6 8">PN-1</strain>
    </source>
</reference>
<evidence type="ECO:0000313" key="5">
    <source>
        <dbReference type="EMBL" id="VWB57944.1"/>
    </source>
</evidence>
<dbReference type="InterPro" id="IPR001845">
    <property type="entry name" value="HTH_ArsR_DNA-bd_dom"/>
</dbReference>
<dbReference type="EMBL" id="CP109822">
    <property type="protein sequence ID" value="XAE51790.1"/>
    <property type="molecule type" value="Genomic_DNA"/>
</dbReference>
<keyword evidence="8" id="KW-1185">Reference proteome</keyword>
<dbReference type="Proteomes" id="UP001448498">
    <property type="component" value="Chromosome 3"/>
</dbReference>
<dbReference type="PANTHER" id="PTHR43132">
    <property type="entry name" value="ARSENICAL RESISTANCE OPERON REPRESSOR ARSR-RELATED"/>
    <property type="match status" value="1"/>
</dbReference>
<evidence type="ECO:0000256" key="2">
    <source>
        <dbReference type="ARBA" id="ARBA00023125"/>
    </source>
</evidence>
<dbReference type="InterPro" id="IPR036388">
    <property type="entry name" value="WH-like_DNA-bd_sf"/>
</dbReference>
<dbReference type="RefSeq" id="WP_174992677.1">
    <property type="nucleotide sequence ID" value="NZ_CABVPX010000009.1"/>
</dbReference>
<dbReference type="Proteomes" id="UP000494172">
    <property type="component" value="Unassembled WGS sequence"/>
</dbReference>
<dbReference type="EMBL" id="CABVPX010000009">
    <property type="protein sequence ID" value="VWB57944.1"/>
    <property type="molecule type" value="Genomic_DNA"/>
</dbReference>
<dbReference type="AlphaFoldDB" id="A0A9Q9SHV9"/>
<evidence type="ECO:0000256" key="1">
    <source>
        <dbReference type="ARBA" id="ARBA00023015"/>
    </source>
</evidence>
<evidence type="ECO:0000256" key="3">
    <source>
        <dbReference type="ARBA" id="ARBA00023163"/>
    </source>
</evidence>
<dbReference type="SMART" id="SM00418">
    <property type="entry name" value="HTH_ARSR"/>
    <property type="match status" value="1"/>
</dbReference>
<evidence type="ECO:0000313" key="7">
    <source>
        <dbReference type="Proteomes" id="UP000494172"/>
    </source>
</evidence>
<dbReference type="Pfam" id="PF12840">
    <property type="entry name" value="HTH_20"/>
    <property type="match status" value="1"/>
</dbReference>
<evidence type="ECO:0000313" key="8">
    <source>
        <dbReference type="Proteomes" id="UP001448498"/>
    </source>
</evidence>
<dbReference type="GO" id="GO:0003700">
    <property type="term" value="F:DNA-binding transcription factor activity"/>
    <property type="evidence" value="ECO:0007669"/>
    <property type="project" value="InterPro"/>
</dbReference>
<keyword evidence="2" id="KW-0238">DNA-binding</keyword>
<keyword evidence="3" id="KW-0804">Transcription</keyword>
<keyword evidence="1" id="KW-0805">Transcription regulation</keyword>
<dbReference type="InterPro" id="IPR051011">
    <property type="entry name" value="Metal_resp_trans_reg"/>
</dbReference>
<dbReference type="Gene3D" id="1.10.10.10">
    <property type="entry name" value="Winged helix-like DNA-binding domain superfamily/Winged helix DNA-binding domain"/>
    <property type="match status" value="1"/>
</dbReference>
<evidence type="ECO:0000259" key="4">
    <source>
        <dbReference type="PROSITE" id="PS50987"/>
    </source>
</evidence>
<dbReference type="InterPro" id="IPR036390">
    <property type="entry name" value="WH_DNA-bd_sf"/>
</dbReference>
<protein>
    <submittedName>
        <fullName evidence="5">ArsR family transcriptional regulator</fullName>
    </submittedName>
    <submittedName>
        <fullName evidence="6">Metalloregulator ArsR/SmtB family transcription factor</fullName>
    </submittedName>
</protein>